<dbReference type="Pfam" id="PF14486">
    <property type="entry name" value="DUF4432"/>
    <property type="match status" value="1"/>
</dbReference>
<evidence type="ECO:0000313" key="1">
    <source>
        <dbReference type="EMBL" id="MDK8601656.1"/>
    </source>
</evidence>
<accession>A0AAW6ZJZ0</accession>
<dbReference type="Proteomes" id="UP001225576">
    <property type="component" value="Unassembled WGS sequence"/>
</dbReference>
<dbReference type="CDD" id="cd09269">
    <property type="entry name" value="deoxyribose_mutarotase"/>
    <property type="match status" value="1"/>
</dbReference>
<dbReference type="AlphaFoldDB" id="A0AAW6ZJZ0"/>
<protein>
    <submittedName>
        <fullName evidence="1">Aldose 1-epimerase family protein</fullName>
    </submittedName>
</protein>
<organism evidence="1 2">
    <name type="scientific">Trueperella bernardiae</name>
    <dbReference type="NCBI Taxonomy" id="59561"/>
    <lineage>
        <taxon>Bacteria</taxon>
        <taxon>Bacillati</taxon>
        <taxon>Actinomycetota</taxon>
        <taxon>Actinomycetes</taxon>
        <taxon>Actinomycetales</taxon>
        <taxon>Actinomycetaceae</taxon>
        <taxon>Trueperella</taxon>
    </lineage>
</organism>
<dbReference type="InterPro" id="IPR014718">
    <property type="entry name" value="GH-type_carb-bd"/>
</dbReference>
<sequence>MYTLPLRETLFEPAPQTIIDSGDLRATTKRYPSGIASLTIANELGYVEVLPFMGQIIWDAAFDGHSLRMKNMFSEPRPATEISDIYGCFAFHSGLLAAGCPAPDDDHPLHGEFPCAPMQEAWLEIDDDAIRVVSMREYVRGFGHHYRATPSVRLEAGASDFEIALSVTNLSEYQPMPLQYMCHMNYAFVEGGTMNQSLPEGAFQLRRSVPAHVTPTPRWTEINEQILEGKIDADSLDSAKEFDPEIVYFADDLPSYGDDLEFTLRSPEGHAFFVEFSSKDFPVATRWLLYNADQQVAAFVLPGTSRPEGYNAAEKRGMLIMLNAGETKKFTVKTGVRN</sequence>
<gene>
    <name evidence="1" type="ORF">QP858_04165</name>
</gene>
<dbReference type="GO" id="GO:0030246">
    <property type="term" value="F:carbohydrate binding"/>
    <property type="evidence" value="ECO:0007669"/>
    <property type="project" value="InterPro"/>
</dbReference>
<dbReference type="InterPro" id="IPR027839">
    <property type="entry name" value="DUF4432"/>
</dbReference>
<dbReference type="RefSeq" id="WP_285321339.1">
    <property type="nucleotide sequence ID" value="NZ_JASPDQ010000007.1"/>
</dbReference>
<dbReference type="SUPFAM" id="SSF74650">
    <property type="entry name" value="Galactose mutarotase-like"/>
    <property type="match status" value="1"/>
</dbReference>
<reference evidence="1" key="1">
    <citation type="submission" date="2023-05" db="EMBL/GenBank/DDBJ databases">
        <title>Genomic Catalog of Human Bladder Bacteria.</title>
        <authorList>
            <person name="Du J."/>
        </authorList>
    </citation>
    <scope>NUCLEOTIDE SEQUENCE</scope>
    <source>
        <strain evidence="1">UMB1304A</strain>
    </source>
</reference>
<name>A0AAW6ZJZ0_9ACTO</name>
<comment type="caution">
    <text evidence="1">The sequence shown here is derived from an EMBL/GenBank/DDBJ whole genome shotgun (WGS) entry which is preliminary data.</text>
</comment>
<dbReference type="EMBL" id="JASPDQ010000007">
    <property type="protein sequence ID" value="MDK8601656.1"/>
    <property type="molecule type" value="Genomic_DNA"/>
</dbReference>
<dbReference type="InterPro" id="IPR011013">
    <property type="entry name" value="Gal_mutarotase_sf_dom"/>
</dbReference>
<dbReference type="Gene3D" id="2.70.98.10">
    <property type="match status" value="1"/>
</dbReference>
<proteinExistence type="predicted"/>
<evidence type="ECO:0000313" key="2">
    <source>
        <dbReference type="Proteomes" id="UP001225576"/>
    </source>
</evidence>
<dbReference type="GO" id="GO:0005975">
    <property type="term" value="P:carbohydrate metabolic process"/>
    <property type="evidence" value="ECO:0007669"/>
    <property type="project" value="InterPro"/>
</dbReference>
<dbReference type="GO" id="GO:0003824">
    <property type="term" value="F:catalytic activity"/>
    <property type="evidence" value="ECO:0007669"/>
    <property type="project" value="InterPro"/>
</dbReference>